<organism evidence="2 3">
    <name type="scientific">Candidatus Gottesmanbacteria bacterium RBG_16_37_8</name>
    <dbReference type="NCBI Taxonomy" id="1798371"/>
    <lineage>
        <taxon>Bacteria</taxon>
        <taxon>Candidatus Gottesmaniibacteriota</taxon>
    </lineage>
</organism>
<proteinExistence type="predicted"/>
<evidence type="ECO:0008006" key="4">
    <source>
        <dbReference type="Google" id="ProtNLM"/>
    </source>
</evidence>
<evidence type="ECO:0000256" key="1">
    <source>
        <dbReference type="SAM" id="Phobius"/>
    </source>
</evidence>
<feature type="transmembrane region" description="Helical" evidence="1">
    <location>
        <begin position="60"/>
        <end position="81"/>
    </location>
</feature>
<dbReference type="EMBL" id="MFJA01000011">
    <property type="protein sequence ID" value="OGG03953.1"/>
    <property type="molecule type" value="Genomic_DNA"/>
</dbReference>
<comment type="caution">
    <text evidence="2">The sequence shown here is derived from an EMBL/GenBank/DDBJ whole genome shotgun (WGS) entry which is preliminary data.</text>
</comment>
<accession>A0A1F5YV52</accession>
<dbReference type="AlphaFoldDB" id="A0A1F5YV52"/>
<evidence type="ECO:0000313" key="3">
    <source>
        <dbReference type="Proteomes" id="UP000176665"/>
    </source>
</evidence>
<keyword evidence="1" id="KW-0812">Transmembrane</keyword>
<name>A0A1F5YV52_9BACT</name>
<evidence type="ECO:0000313" key="2">
    <source>
        <dbReference type="EMBL" id="OGG03953.1"/>
    </source>
</evidence>
<keyword evidence="1" id="KW-1133">Transmembrane helix</keyword>
<feature type="transmembrane region" description="Helical" evidence="1">
    <location>
        <begin position="35"/>
        <end position="54"/>
    </location>
</feature>
<dbReference type="Proteomes" id="UP000176665">
    <property type="component" value="Unassembled WGS sequence"/>
</dbReference>
<sequence>MTDEIKKFLSQKPDLNQTLLEWESPSHPYKKRSKLFYQTVLAFTFLLVVIVFFLHEFLLIGVILSLVFVIYTIYSVPPIIVEHKITPLGINNAGRLFRWQELYAFWFEEKWEKTMLVVQTHLPLLSQIRAVIDQNSEGKIKQILGKYLLFIEKPSKSVVDRLSDWITSNIPLEAANK</sequence>
<gene>
    <name evidence="2" type="ORF">A2W14_05815</name>
</gene>
<protein>
    <recommendedName>
        <fullName evidence="4">DUF5673 domain-containing protein</fullName>
    </recommendedName>
</protein>
<keyword evidence="1" id="KW-0472">Membrane</keyword>
<reference evidence="2 3" key="1">
    <citation type="journal article" date="2016" name="Nat. Commun.">
        <title>Thousands of microbial genomes shed light on interconnected biogeochemical processes in an aquifer system.</title>
        <authorList>
            <person name="Anantharaman K."/>
            <person name="Brown C.T."/>
            <person name="Hug L.A."/>
            <person name="Sharon I."/>
            <person name="Castelle C.J."/>
            <person name="Probst A.J."/>
            <person name="Thomas B.C."/>
            <person name="Singh A."/>
            <person name="Wilkins M.J."/>
            <person name="Karaoz U."/>
            <person name="Brodie E.L."/>
            <person name="Williams K.H."/>
            <person name="Hubbard S.S."/>
            <person name="Banfield J.F."/>
        </authorList>
    </citation>
    <scope>NUCLEOTIDE SEQUENCE [LARGE SCALE GENOMIC DNA]</scope>
</reference>
<dbReference type="STRING" id="1798371.A2W14_05815"/>